<dbReference type="EMBL" id="JAVDQK010000004">
    <property type="protein sequence ID" value="MDR6218514.1"/>
    <property type="molecule type" value="Genomic_DNA"/>
</dbReference>
<dbReference type="RefSeq" id="WP_309855071.1">
    <property type="nucleotide sequence ID" value="NZ_JAVDQJ010000005.1"/>
</dbReference>
<feature type="transmembrane region" description="Helical" evidence="1">
    <location>
        <begin position="70"/>
        <end position="95"/>
    </location>
</feature>
<organism evidence="2 3">
    <name type="scientific">Deinococcus soli</name>
    <name type="common">ex Cha et al. 2016</name>
    <dbReference type="NCBI Taxonomy" id="1309411"/>
    <lineage>
        <taxon>Bacteria</taxon>
        <taxon>Thermotogati</taxon>
        <taxon>Deinococcota</taxon>
        <taxon>Deinococci</taxon>
        <taxon>Deinococcales</taxon>
        <taxon>Deinococcaceae</taxon>
        <taxon>Deinococcus</taxon>
    </lineage>
</organism>
<dbReference type="Pfam" id="PF04956">
    <property type="entry name" value="TrbC"/>
    <property type="match status" value="1"/>
</dbReference>
<comment type="caution">
    <text evidence="2">The sequence shown here is derived from an EMBL/GenBank/DDBJ whole genome shotgun (WGS) entry which is preliminary data.</text>
</comment>
<accession>A0AAE3XD80</accession>
<dbReference type="Proteomes" id="UP001185331">
    <property type="component" value="Unassembled WGS sequence"/>
</dbReference>
<proteinExistence type="predicted"/>
<dbReference type="InterPro" id="IPR007039">
    <property type="entry name" value="TrbC/VirB2"/>
</dbReference>
<name>A0AAE3XD80_9DEIO</name>
<gene>
    <name evidence="2" type="ORF">J2Y00_002077</name>
</gene>
<feature type="transmembrane region" description="Helical" evidence="1">
    <location>
        <begin position="101"/>
        <end position="122"/>
    </location>
</feature>
<reference evidence="2" key="1">
    <citation type="submission" date="2023-07" db="EMBL/GenBank/DDBJ databases">
        <title>Sorghum-associated microbial communities from plants grown in Nebraska, USA.</title>
        <authorList>
            <person name="Schachtman D."/>
        </authorList>
    </citation>
    <scope>NUCLEOTIDE SEQUENCE</scope>
    <source>
        <strain evidence="2">BE330</strain>
    </source>
</reference>
<keyword evidence="1" id="KW-0472">Membrane</keyword>
<evidence type="ECO:0000256" key="1">
    <source>
        <dbReference type="SAM" id="Phobius"/>
    </source>
</evidence>
<keyword evidence="1" id="KW-1133">Transmembrane helix</keyword>
<keyword evidence="1" id="KW-0812">Transmembrane</keyword>
<sequence length="141" mass="14062">MTATAPLTLKDKISARAWMLSQNQYAKAFTIGALAAAGMGTEAGATATSTQQAIDLSTPINRVVTPICQVYTALTGPVGLGIILLCIVVAGLLYATGNKKSTGMILSALIGAVIVFSARALLGIAANSGSFSCGGTATAAP</sequence>
<evidence type="ECO:0000313" key="2">
    <source>
        <dbReference type="EMBL" id="MDR6218514.1"/>
    </source>
</evidence>
<protein>
    <submittedName>
        <fullName evidence="2">Type IV secretory pathway VirB2 component (Pilin)</fullName>
    </submittedName>
</protein>
<dbReference type="AlphaFoldDB" id="A0AAE3XD80"/>
<evidence type="ECO:0000313" key="3">
    <source>
        <dbReference type="Proteomes" id="UP001185331"/>
    </source>
</evidence>